<evidence type="ECO:0000256" key="1">
    <source>
        <dbReference type="SAM" id="Phobius"/>
    </source>
</evidence>
<dbReference type="GO" id="GO:0016747">
    <property type="term" value="F:acyltransferase activity, transferring groups other than amino-acyl groups"/>
    <property type="evidence" value="ECO:0007669"/>
    <property type="project" value="InterPro"/>
</dbReference>
<keyword evidence="5" id="KW-1185">Reference proteome</keyword>
<dbReference type="Pfam" id="PF01757">
    <property type="entry name" value="Acyl_transf_3"/>
    <property type="match status" value="1"/>
</dbReference>
<keyword evidence="4" id="KW-0012">Acyltransferase</keyword>
<dbReference type="InterPro" id="IPR050879">
    <property type="entry name" value="Acyltransferase_3"/>
</dbReference>
<dbReference type="PANTHER" id="PTHR23028">
    <property type="entry name" value="ACETYLTRANSFERASE"/>
    <property type="match status" value="1"/>
</dbReference>
<feature type="transmembrane region" description="Helical" evidence="1">
    <location>
        <begin position="132"/>
        <end position="155"/>
    </location>
</feature>
<evidence type="ECO:0000313" key="4">
    <source>
        <dbReference type="EMBL" id="MBK6006696.1"/>
    </source>
</evidence>
<keyword evidence="1" id="KW-1133">Transmembrane helix</keyword>
<feature type="transmembrane region" description="Helical" evidence="1">
    <location>
        <begin position="269"/>
        <end position="287"/>
    </location>
</feature>
<gene>
    <name evidence="4" type="ORF">JJB11_11390</name>
</gene>
<feature type="transmembrane region" description="Helical" evidence="1">
    <location>
        <begin position="35"/>
        <end position="51"/>
    </location>
</feature>
<dbReference type="GO" id="GO:0016020">
    <property type="term" value="C:membrane"/>
    <property type="evidence" value="ECO:0007669"/>
    <property type="project" value="TreeGrafter"/>
</dbReference>
<organism evidence="4 5">
    <name type="scientific">Ramlibacter ginsenosidimutans</name>
    <dbReference type="NCBI Taxonomy" id="502333"/>
    <lineage>
        <taxon>Bacteria</taxon>
        <taxon>Pseudomonadati</taxon>
        <taxon>Pseudomonadota</taxon>
        <taxon>Betaproteobacteria</taxon>
        <taxon>Burkholderiales</taxon>
        <taxon>Comamonadaceae</taxon>
        <taxon>Ramlibacter</taxon>
    </lineage>
</organism>
<feature type="transmembrane region" description="Helical" evidence="1">
    <location>
        <begin position="216"/>
        <end position="234"/>
    </location>
</feature>
<feature type="domain" description="Acyltransferase 3" evidence="2">
    <location>
        <begin position="5"/>
        <end position="323"/>
    </location>
</feature>
<name>A0A934WMI5_9BURK</name>
<comment type="caution">
    <text evidence="4">The sequence shown here is derived from an EMBL/GenBank/DDBJ whole genome shotgun (WGS) entry which is preliminary data.</text>
</comment>
<reference evidence="4" key="1">
    <citation type="journal article" date="2012" name="J. Microbiol. Biotechnol.">
        <title>Ramlibacter ginsenosidimutans sp. nov., with ginsenoside-converting activity.</title>
        <authorList>
            <person name="Wang L."/>
            <person name="An D.S."/>
            <person name="Kim S.G."/>
            <person name="Jin F.X."/>
            <person name="Kim S.C."/>
            <person name="Lee S.T."/>
            <person name="Im W.T."/>
        </authorList>
    </citation>
    <scope>NUCLEOTIDE SEQUENCE</scope>
    <source>
        <strain evidence="4">KACC 17527</strain>
    </source>
</reference>
<feature type="transmembrane region" description="Helical" evidence="1">
    <location>
        <begin position="307"/>
        <end position="326"/>
    </location>
</feature>
<dbReference type="AlphaFoldDB" id="A0A934WMI5"/>
<feature type="transmembrane region" description="Helical" evidence="1">
    <location>
        <begin position="338"/>
        <end position="361"/>
    </location>
</feature>
<dbReference type="InterPro" id="IPR002656">
    <property type="entry name" value="Acyl_transf_3_dom"/>
</dbReference>
<keyword evidence="4" id="KW-0808">Transferase</keyword>
<feature type="transmembrane region" description="Helical" evidence="1">
    <location>
        <begin position="188"/>
        <end position="209"/>
    </location>
</feature>
<dbReference type="GO" id="GO:0009103">
    <property type="term" value="P:lipopolysaccharide biosynthetic process"/>
    <property type="evidence" value="ECO:0007669"/>
    <property type="project" value="TreeGrafter"/>
</dbReference>
<reference evidence="4" key="2">
    <citation type="submission" date="2021-01" db="EMBL/GenBank/DDBJ databases">
        <authorList>
            <person name="Kang M."/>
        </authorList>
    </citation>
    <scope>NUCLEOTIDE SEQUENCE</scope>
    <source>
        <strain evidence="4">KACC 17527</strain>
    </source>
</reference>
<dbReference type="Pfam" id="PF19040">
    <property type="entry name" value="SGNH"/>
    <property type="match status" value="1"/>
</dbReference>
<accession>A0A934WMI5</accession>
<dbReference type="EMBL" id="JAEPWM010000004">
    <property type="protein sequence ID" value="MBK6006696.1"/>
    <property type="molecule type" value="Genomic_DNA"/>
</dbReference>
<feature type="transmembrane region" description="Helical" evidence="1">
    <location>
        <begin position="240"/>
        <end position="257"/>
    </location>
</feature>
<evidence type="ECO:0000259" key="3">
    <source>
        <dbReference type="Pfam" id="PF19040"/>
    </source>
</evidence>
<dbReference type="Proteomes" id="UP000630528">
    <property type="component" value="Unassembled WGS sequence"/>
</dbReference>
<evidence type="ECO:0000313" key="5">
    <source>
        <dbReference type="Proteomes" id="UP000630528"/>
    </source>
</evidence>
<protein>
    <submittedName>
        <fullName evidence="4">Acyltransferase</fullName>
    </submittedName>
</protein>
<dbReference type="RefSeq" id="WP_201170681.1">
    <property type="nucleotide sequence ID" value="NZ_JAEPWM010000004.1"/>
</dbReference>
<dbReference type="PANTHER" id="PTHR23028:SF53">
    <property type="entry name" value="ACYL_TRANSF_3 DOMAIN-CONTAINING PROTEIN"/>
    <property type="match status" value="1"/>
</dbReference>
<feature type="transmembrane region" description="Helical" evidence="1">
    <location>
        <begin position="162"/>
        <end position="182"/>
    </location>
</feature>
<evidence type="ECO:0000259" key="2">
    <source>
        <dbReference type="Pfam" id="PF01757"/>
    </source>
</evidence>
<feature type="transmembrane region" description="Helical" evidence="1">
    <location>
        <begin position="72"/>
        <end position="92"/>
    </location>
</feature>
<keyword evidence="1" id="KW-0812">Transmembrane</keyword>
<feature type="domain" description="SGNH" evidence="3">
    <location>
        <begin position="379"/>
        <end position="613"/>
    </location>
</feature>
<dbReference type="InterPro" id="IPR043968">
    <property type="entry name" value="SGNH"/>
</dbReference>
<sequence>MKHRPEIDGLRAVAVLPVIFYHAGFSAYAGGFVGVDVFFVISGYLITGILLDEKTKGTFSIARFYERRARRILPALFFVLACCIPFALVWLLPADRQDFFRNMAATTLFSSNIYLWKTSSYFSRNADLKPLLHMWSLGVEEQFYLFFPLFLGIAWRFGRRAIVVMLTLAAVGSLLVAQWLALVRPTPAFYLLPPRAWELIVGCLLAFYLEKREAGVPILGTVGLIAIAAAVALYDKTTPFPGFYALVPTLGAAAVIAGAGPRTFAGRLLSARPFVGIGLVSYSAYLWHQPLFAFARNYGVEQSDFPVMFGLTVMSLVLATLSWRFVERPFRSGLSRQWVLRAAAASTASMLAIGAVAASVMPSDVQVEQTADSCNFSASDCFRLPAPRARVALWGDSYADAFAISLARRLAKDNISLHLFIKQSCPSILGTRRNEPHTTGVGFASDCERHNDASVATIQQQKFDSVILTSAYSWYLTGVNTEGRPILLDRDNPSLGPRQFMSARLGQTIDAIAASGSKVILVTPHPTVEDFDRQRHEVLAGRLHAILGDYAQATMVRRTLLSGLDPSKFTEVDGRDLLCQDARCPVVSGGRVLLFDGSHVSTQAAPEFADAIARKIEAGLGSRPKLLQASSAPQLVEFKR</sequence>
<feature type="transmembrane region" description="Helical" evidence="1">
    <location>
        <begin position="12"/>
        <end position="29"/>
    </location>
</feature>
<proteinExistence type="predicted"/>
<keyword evidence="1" id="KW-0472">Membrane</keyword>